<name>A0ABN3UNV0_9MICO</name>
<comment type="caution">
    <text evidence="2">The sequence shown here is derived from an EMBL/GenBank/DDBJ whole genome shotgun (WGS) entry which is preliminary data.</text>
</comment>
<dbReference type="SUPFAM" id="SSF53474">
    <property type="entry name" value="alpha/beta-Hydrolases"/>
    <property type="match status" value="1"/>
</dbReference>
<dbReference type="Gene3D" id="3.40.50.1820">
    <property type="entry name" value="alpha/beta hydrolase"/>
    <property type="match status" value="1"/>
</dbReference>
<protein>
    <submittedName>
        <fullName evidence="2">Alpha/beta hydrolase</fullName>
    </submittedName>
</protein>
<dbReference type="PANTHER" id="PTHR43433:SF5">
    <property type="entry name" value="AB HYDROLASE-1 DOMAIN-CONTAINING PROTEIN"/>
    <property type="match status" value="1"/>
</dbReference>
<dbReference type="PANTHER" id="PTHR43433">
    <property type="entry name" value="HYDROLASE, ALPHA/BETA FOLD FAMILY PROTEIN"/>
    <property type="match status" value="1"/>
</dbReference>
<dbReference type="Pfam" id="PF12697">
    <property type="entry name" value="Abhydrolase_6"/>
    <property type="match status" value="1"/>
</dbReference>
<dbReference type="RefSeq" id="WP_344192917.1">
    <property type="nucleotide sequence ID" value="NZ_BAAARN010000001.1"/>
</dbReference>
<dbReference type="InterPro" id="IPR050471">
    <property type="entry name" value="AB_hydrolase"/>
</dbReference>
<dbReference type="Proteomes" id="UP001501326">
    <property type="component" value="Unassembled WGS sequence"/>
</dbReference>
<sequence length="274" mass="28615">MSTVTATTSTRFVTSADGTRIAYDVTGTGPVVVIVEGALCQRSMGTAKALIPSLSQDHAVVAYDRRGRGESGPGSAPYEVEREVEDLRAVLSAVGDDALVVGASSGAVLVLEALRAGVPTGKVALYEAPLIVDGSHAPNDPALGDRTQALVAAGKRGDAVSLFMRTVGVPAFGLMMMRLMPVWKKLCGVAHTLPHDYALVLKHQQGEPLPADWLSGVTVPVLVIVGGKSPTYMKNGQAALATALPNATLRELPGEQHMVRGKATVPALREFWAS</sequence>
<keyword evidence="2" id="KW-0378">Hydrolase</keyword>
<feature type="domain" description="AB hydrolase-1" evidence="1">
    <location>
        <begin position="49"/>
        <end position="259"/>
    </location>
</feature>
<proteinExistence type="predicted"/>
<dbReference type="GO" id="GO:0016787">
    <property type="term" value="F:hydrolase activity"/>
    <property type="evidence" value="ECO:0007669"/>
    <property type="project" value="UniProtKB-KW"/>
</dbReference>
<dbReference type="InterPro" id="IPR000073">
    <property type="entry name" value="AB_hydrolase_1"/>
</dbReference>
<organism evidence="2 3">
    <name type="scientific">Pedococcus aerophilus</name>
    <dbReference type="NCBI Taxonomy" id="436356"/>
    <lineage>
        <taxon>Bacteria</taxon>
        <taxon>Bacillati</taxon>
        <taxon>Actinomycetota</taxon>
        <taxon>Actinomycetes</taxon>
        <taxon>Micrococcales</taxon>
        <taxon>Intrasporangiaceae</taxon>
        <taxon>Pedococcus</taxon>
    </lineage>
</organism>
<evidence type="ECO:0000259" key="1">
    <source>
        <dbReference type="Pfam" id="PF12697"/>
    </source>
</evidence>
<reference evidence="2 3" key="1">
    <citation type="journal article" date="2019" name="Int. J. Syst. Evol. Microbiol.">
        <title>The Global Catalogue of Microorganisms (GCM) 10K type strain sequencing project: providing services to taxonomists for standard genome sequencing and annotation.</title>
        <authorList>
            <consortium name="The Broad Institute Genomics Platform"/>
            <consortium name="The Broad Institute Genome Sequencing Center for Infectious Disease"/>
            <person name="Wu L."/>
            <person name="Ma J."/>
        </authorList>
    </citation>
    <scope>NUCLEOTIDE SEQUENCE [LARGE SCALE GENOMIC DNA]</scope>
    <source>
        <strain evidence="2 3">JCM 16378</strain>
    </source>
</reference>
<evidence type="ECO:0000313" key="3">
    <source>
        <dbReference type="Proteomes" id="UP001501326"/>
    </source>
</evidence>
<gene>
    <name evidence="2" type="ORF">GCM10009867_21110</name>
</gene>
<dbReference type="EMBL" id="BAAARN010000001">
    <property type="protein sequence ID" value="GAA2736436.1"/>
    <property type="molecule type" value="Genomic_DNA"/>
</dbReference>
<dbReference type="InterPro" id="IPR029058">
    <property type="entry name" value="AB_hydrolase_fold"/>
</dbReference>
<evidence type="ECO:0000313" key="2">
    <source>
        <dbReference type="EMBL" id="GAA2736436.1"/>
    </source>
</evidence>
<accession>A0ABN3UNV0</accession>
<keyword evidence="3" id="KW-1185">Reference proteome</keyword>